<organism evidence="5 6">
    <name type="scientific">Helicobacter winghamensis</name>
    <dbReference type="NCBI Taxonomy" id="157268"/>
    <lineage>
        <taxon>Bacteria</taxon>
        <taxon>Pseudomonadati</taxon>
        <taxon>Campylobacterota</taxon>
        <taxon>Epsilonproteobacteria</taxon>
        <taxon>Campylobacterales</taxon>
        <taxon>Helicobacteraceae</taxon>
        <taxon>Helicobacter</taxon>
    </lineage>
</organism>
<keyword evidence="6" id="KW-1185">Reference proteome</keyword>
<dbReference type="Pfam" id="PF08352">
    <property type="entry name" value="oligo_HPY"/>
    <property type="match status" value="1"/>
</dbReference>
<dbReference type="InterPro" id="IPR027417">
    <property type="entry name" value="P-loop_NTPase"/>
</dbReference>
<dbReference type="SUPFAM" id="SSF52540">
    <property type="entry name" value="P-loop containing nucleoside triphosphate hydrolases"/>
    <property type="match status" value="2"/>
</dbReference>
<dbReference type="AlphaFoldDB" id="A0A2N3PIK4"/>
<feature type="domain" description="ABC transporter" evidence="4">
    <location>
        <begin position="265"/>
        <end position="517"/>
    </location>
</feature>
<keyword evidence="2" id="KW-0547">Nucleotide-binding</keyword>
<dbReference type="EMBL" id="MBPK01000040">
    <property type="protein sequence ID" value="PKT80772.1"/>
    <property type="molecule type" value="Genomic_DNA"/>
</dbReference>
<sequence>MSLLKVESLSVEVNGFCLKNINFCLKEGEFLGIVGESGSGKTLLSHLILRLVKEYNLQSGKIECLGENILEMLESKMQNLRGLKIGYVFQEPLSALNPLQKIHRQLSEAILIHNPKISKNVLQERMQELLHSVQLPTSVLQAYPYALSGGQRQRVCLAIALANYPKILIADEPTTALDSTTQAQIIELLKSLQKTFNLSVIFISHNLAVVSKLCKRVLVMQKGEIIESGERDEIFKTPKNAYTKMLLNALRFHYNMESFSKEIVLEASNLSVEYPRKKSFLGKTLESFVALEPLSFVLRKGESLGIIGESGSGKSSLANALCRLIDRDCIKGEVKLLGKDFFSLKGSDLREFRACMQLIFQDPFSSLNPKMNLFKILQEGLQAHFKLSVAEQKRLIEKTLNDVGLDRNFLERYPNELSGGQRQRVSIARSLVLRPKVLILDEPTSALDCAAQGQILGLLLKLAREYRLSYICISHDLSVIATLCQNVLVLKDGRVLERGATKEVFNAPRDSYVKELLQASIIGSVNDF</sequence>
<feature type="domain" description="ABC transporter" evidence="4">
    <location>
        <begin position="1"/>
        <end position="247"/>
    </location>
</feature>
<dbReference type="Pfam" id="PF00005">
    <property type="entry name" value="ABC_tran"/>
    <property type="match status" value="2"/>
</dbReference>
<dbReference type="NCBIfam" id="NF007739">
    <property type="entry name" value="PRK10419.1"/>
    <property type="match status" value="2"/>
</dbReference>
<dbReference type="PANTHER" id="PTHR43776">
    <property type="entry name" value="TRANSPORT ATP-BINDING PROTEIN"/>
    <property type="match status" value="1"/>
</dbReference>
<dbReference type="Gene3D" id="3.40.50.300">
    <property type="entry name" value="P-loop containing nucleotide triphosphate hydrolases"/>
    <property type="match status" value="2"/>
</dbReference>
<dbReference type="InterPro" id="IPR003439">
    <property type="entry name" value="ABC_transporter-like_ATP-bd"/>
</dbReference>
<dbReference type="GO" id="GO:0055085">
    <property type="term" value="P:transmembrane transport"/>
    <property type="evidence" value="ECO:0007669"/>
    <property type="project" value="UniProtKB-ARBA"/>
</dbReference>
<dbReference type="Proteomes" id="UP000233350">
    <property type="component" value="Unassembled WGS sequence"/>
</dbReference>
<keyword evidence="3 5" id="KW-0067">ATP-binding</keyword>
<dbReference type="STRING" id="556267.HWAG_00004"/>
<evidence type="ECO:0000256" key="1">
    <source>
        <dbReference type="ARBA" id="ARBA00022448"/>
    </source>
</evidence>
<dbReference type="InterPro" id="IPR003593">
    <property type="entry name" value="AAA+_ATPase"/>
</dbReference>
<dbReference type="RefSeq" id="WP_006801696.1">
    <property type="nucleotide sequence ID" value="NZ_CABKOI010000021.1"/>
</dbReference>
<dbReference type="GO" id="GO:0005524">
    <property type="term" value="F:ATP binding"/>
    <property type="evidence" value="ECO:0007669"/>
    <property type="project" value="UniProtKB-KW"/>
</dbReference>
<dbReference type="PROSITE" id="PS50893">
    <property type="entry name" value="ABC_TRANSPORTER_2"/>
    <property type="match status" value="2"/>
</dbReference>
<protein>
    <submittedName>
        <fullName evidence="5">ABC transporter ATP-binding protein</fullName>
    </submittedName>
</protein>
<gene>
    <name evidence="5" type="ORF">BCM31_02060</name>
</gene>
<dbReference type="CDD" id="cd03257">
    <property type="entry name" value="ABC_NikE_OppD_transporters"/>
    <property type="match status" value="2"/>
</dbReference>
<evidence type="ECO:0000256" key="3">
    <source>
        <dbReference type="ARBA" id="ARBA00022840"/>
    </source>
</evidence>
<dbReference type="GO" id="GO:0016887">
    <property type="term" value="F:ATP hydrolysis activity"/>
    <property type="evidence" value="ECO:0007669"/>
    <property type="project" value="InterPro"/>
</dbReference>
<dbReference type="InterPro" id="IPR050319">
    <property type="entry name" value="ABC_transp_ATP-bind"/>
</dbReference>
<dbReference type="SMART" id="SM00382">
    <property type="entry name" value="AAA"/>
    <property type="match status" value="2"/>
</dbReference>
<comment type="caution">
    <text evidence="5">The sequence shown here is derived from an EMBL/GenBank/DDBJ whole genome shotgun (WGS) entry which is preliminary data.</text>
</comment>
<dbReference type="NCBIfam" id="NF008453">
    <property type="entry name" value="PRK11308.1"/>
    <property type="match status" value="2"/>
</dbReference>
<evidence type="ECO:0000259" key="4">
    <source>
        <dbReference type="PROSITE" id="PS50893"/>
    </source>
</evidence>
<dbReference type="OrthoDB" id="9814623at2"/>
<evidence type="ECO:0000313" key="6">
    <source>
        <dbReference type="Proteomes" id="UP000233350"/>
    </source>
</evidence>
<evidence type="ECO:0000313" key="5">
    <source>
        <dbReference type="EMBL" id="PKT80772.1"/>
    </source>
</evidence>
<keyword evidence="1" id="KW-0813">Transport</keyword>
<dbReference type="GeneID" id="97289699"/>
<proteinExistence type="predicted"/>
<name>A0A2N3PIK4_9HELI</name>
<reference evidence="5 6" key="1">
    <citation type="submission" date="2016-07" db="EMBL/GenBank/DDBJ databases">
        <title>Detection of Helicobacter winghamensis from caecal content of red fox (Vulpes vulpes).</title>
        <authorList>
            <person name="Zanoni R.G."/>
            <person name="Florio D."/>
            <person name="Caffara M."/>
            <person name="Renzi M."/>
            <person name="Parisi A."/>
            <person name="Pasquali F."/>
            <person name="Manfreda G."/>
        </authorList>
    </citation>
    <scope>NUCLEOTIDE SEQUENCE [LARGE SCALE GENOMIC DNA]</scope>
    <source>
        <strain evidence="5 6">295_13</strain>
    </source>
</reference>
<dbReference type="PROSITE" id="PS00211">
    <property type="entry name" value="ABC_TRANSPORTER_1"/>
    <property type="match status" value="2"/>
</dbReference>
<dbReference type="GO" id="GO:0015833">
    <property type="term" value="P:peptide transport"/>
    <property type="evidence" value="ECO:0007669"/>
    <property type="project" value="InterPro"/>
</dbReference>
<evidence type="ECO:0000256" key="2">
    <source>
        <dbReference type="ARBA" id="ARBA00022741"/>
    </source>
</evidence>
<accession>A0A2N3PIK4</accession>
<dbReference type="InterPro" id="IPR013563">
    <property type="entry name" value="Oligopep_ABC_C"/>
</dbReference>
<dbReference type="InterPro" id="IPR017871">
    <property type="entry name" value="ABC_transporter-like_CS"/>
</dbReference>
<dbReference type="PANTHER" id="PTHR43776:SF8">
    <property type="entry name" value="ABC TRANSPORTER, ATP-BINDING PROTEIN"/>
    <property type="match status" value="1"/>
</dbReference>